<dbReference type="AlphaFoldDB" id="A0A1X0NQR1"/>
<feature type="compositionally biased region" description="Basic residues" evidence="1">
    <location>
        <begin position="236"/>
        <end position="250"/>
    </location>
</feature>
<feature type="region of interest" description="Disordered" evidence="1">
    <location>
        <begin position="291"/>
        <end position="333"/>
    </location>
</feature>
<sequence>MPSCRAPNRPLPLGPRRTGRNDALIEKWAQPLAPYMEPLPRRRITSTPTTRGLGNAGGPNRRSRSATAATHTNTNSNTNTNTTAAASRQELGQGCAGKEGPSVHGNSIAQLSGEEQSICDLMVGLLQYKSAEEARHILAEVNQLAQSRRLLALYSGVYGNNGDAGEPNMLDRIRERARLQLIRQLQQQLQEEEEEREKDKSQRERDLNSEEEKHRRRWRKLFGRDNTSGNKTHSSPPKKKRGHHIRKSARGTKAAQKEKISQQQQQNSQQEPKQYESKTWEEIASARITSAAAAAAATSESTSPTTATPTTNINNTTNTNTNTNTNTTNTFGVVPNVPRRVKRAHRVASFDESCANRYAAETVSGESALSPTAAHQANVNTPDDSVRQSISISVLSRGGDTDTDVGDQHVFNERGKDMHNTNDAQREENDTMGVPLDLTSTARPVSEGIQMNSYPIVSIPQPPPPASTAEEEKQQQRLSPDPEEIEDEVIDEVTSVSNSSDVSKSENKDREKELNERREKEGVKPSLTTENGNVPLSNPTWELDDDKLPWEI</sequence>
<gene>
    <name evidence="2" type="ORF">TM35_000241840</name>
</gene>
<evidence type="ECO:0000313" key="2">
    <source>
        <dbReference type="EMBL" id="ORC87034.1"/>
    </source>
</evidence>
<feature type="compositionally biased region" description="Polar residues" evidence="1">
    <location>
        <begin position="526"/>
        <end position="540"/>
    </location>
</feature>
<evidence type="ECO:0000313" key="3">
    <source>
        <dbReference type="Proteomes" id="UP000192257"/>
    </source>
</evidence>
<feature type="region of interest" description="Disordered" evidence="1">
    <location>
        <begin position="1"/>
        <end position="22"/>
    </location>
</feature>
<name>A0A1X0NQR1_9TRYP</name>
<feature type="compositionally biased region" description="Low complexity" evidence="1">
    <location>
        <begin position="65"/>
        <end position="82"/>
    </location>
</feature>
<feature type="region of interest" description="Disordered" evidence="1">
    <location>
        <begin position="454"/>
        <end position="552"/>
    </location>
</feature>
<feature type="compositionally biased region" description="Basic and acidic residues" evidence="1">
    <location>
        <begin position="197"/>
        <end position="213"/>
    </location>
</feature>
<feature type="compositionally biased region" description="Low complexity" evidence="1">
    <location>
        <begin position="261"/>
        <end position="272"/>
    </location>
</feature>
<proteinExistence type="predicted"/>
<dbReference type="OrthoDB" id="249971at2759"/>
<feature type="region of interest" description="Disordered" evidence="1">
    <location>
        <begin position="366"/>
        <end position="385"/>
    </location>
</feature>
<feature type="compositionally biased region" description="Low complexity" evidence="1">
    <location>
        <begin position="291"/>
        <end position="330"/>
    </location>
</feature>
<feature type="region of interest" description="Disordered" evidence="1">
    <location>
        <begin position="395"/>
        <end position="438"/>
    </location>
</feature>
<dbReference type="GeneID" id="39987376"/>
<comment type="caution">
    <text evidence="2">The sequence shown here is derived from an EMBL/GenBank/DDBJ whole genome shotgun (WGS) entry which is preliminary data.</text>
</comment>
<reference evidence="2 3" key="1">
    <citation type="submission" date="2017-03" db="EMBL/GenBank/DDBJ databases">
        <title>An alternative strategy for trypanosome survival in the mammalian bloodstream revealed through genome and transcriptome analysis of the ubiquitous bovine parasite Trypanosoma (Megatrypanum) theileri.</title>
        <authorList>
            <person name="Kelly S."/>
            <person name="Ivens A."/>
            <person name="Mott A."/>
            <person name="O'Neill E."/>
            <person name="Emms D."/>
            <person name="Macleod O."/>
            <person name="Voorheis P."/>
            <person name="Matthews J."/>
            <person name="Matthews K."/>
            <person name="Carrington M."/>
        </authorList>
    </citation>
    <scope>NUCLEOTIDE SEQUENCE [LARGE SCALE GENOMIC DNA]</scope>
    <source>
        <strain evidence="2">Edinburgh</strain>
    </source>
</reference>
<feature type="compositionally biased region" description="Polar residues" evidence="1">
    <location>
        <begin position="225"/>
        <end position="235"/>
    </location>
</feature>
<feature type="compositionally biased region" description="Acidic residues" evidence="1">
    <location>
        <begin position="481"/>
        <end position="491"/>
    </location>
</feature>
<dbReference type="RefSeq" id="XP_028881100.1">
    <property type="nucleotide sequence ID" value="XM_029027596.1"/>
</dbReference>
<dbReference type="STRING" id="67003.A0A1X0NQR1"/>
<feature type="compositionally biased region" description="Low complexity" evidence="1">
    <location>
        <begin position="492"/>
        <end position="502"/>
    </location>
</feature>
<dbReference type="VEuPathDB" id="TriTrypDB:TM35_000241840"/>
<protein>
    <submittedName>
        <fullName evidence="2">Uncharacterized protein</fullName>
    </submittedName>
</protein>
<feature type="compositionally biased region" description="Basic and acidic residues" evidence="1">
    <location>
        <begin position="406"/>
        <end position="429"/>
    </location>
</feature>
<dbReference type="EMBL" id="NBCO01000024">
    <property type="protein sequence ID" value="ORC87034.1"/>
    <property type="molecule type" value="Genomic_DNA"/>
</dbReference>
<feature type="compositionally biased region" description="Basic and acidic residues" evidence="1">
    <location>
        <begin position="503"/>
        <end position="523"/>
    </location>
</feature>
<feature type="region of interest" description="Disordered" evidence="1">
    <location>
        <begin position="37"/>
        <end position="82"/>
    </location>
</feature>
<keyword evidence="3" id="KW-1185">Reference proteome</keyword>
<dbReference type="Proteomes" id="UP000192257">
    <property type="component" value="Unassembled WGS sequence"/>
</dbReference>
<organism evidence="2 3">
    <name type="scientific">Trypanosoma theileri</name>
    <dbReference type="NCBI Taxonomy" id="67003"/>
    <lineage>
        <taxon>Eukaryota</taxon>
        <taxon>Discoba</taxon>
        <taxon>Euglenozoa</taxon>
        <taxon>Kinetoplastea</taxon>
        <taxon>Metakinetoplastina</taxon>
        <taxon>Trypanosomatida</taxon>
        <taxon>Trypanosomatidae</taxon>
        <taxon>Trypanosoma</taxon>
    </lineage>
</organism>
<evidence type="ECO:0000256" key="1">
    <source>
        <dbReference type="SAM" id="MobiDB-lite"/>
    </source>
</evidence>
<feature type="region of interest" description="Disordered" evidence="1">
    <location>
        <begin position="188"/>
        <end position="278"/>
    </location>
</feature>
<accession>A0A1X0NQR1</accession>